<accession>A0A6J1WBM7</accession>
<dbReference type="GO" id="GO:0031267">
    <property type="term" value="F:small GTPase binding"/>
    <property type="evidence" value="ECO:0007669"/>
    <property type="project" value="InterPro"/>
</dbReference>
<evidence type="ECO:0000256" key="2">
    <source>
        <dbReference type="ARBA" id="ARBA00022553"/>
    </source>
</evidence>
<keyword evidence="1" id="KW-0813">Transport</keyword>
<name>A0A6J1WBM7_9SAUR</name>
<dbReference type="GO" id="GO:0045335">
    <property type="term" value="C:phagocytic vesicle"/>
    <property type="evidence" value="ECO:0007669"/>
    <property type="project" value="TreeGrafter"/>
</dbReference>
<feature type="non-terminal residue" evidence="6">
    <location>
        <position position="1"/>
    </location>
</feature>
<evidence type="ECO:0000313" key="6">
    <source>
        <dbReference type="RefSeq" id="XP_026550333.1"/>
    </source>
</evidence>
<dbReference type="GeneID" id="113432396"/>
<dbReference type="Proteomes" id="UP000504612">
    <property type="component" value="Unplaced"/>
</dbReference>
<evidence type="ECO:0000259" key="4">
    <source>
        <dbReference type="PROSITE" id="PS51511"/>
    </source>
</evidence>
<dbReference type="Pfam" id="PF09457">
    <property type="entry name" value="RBD-FIP"/>
    <property type="match status" value="1"/>
</dbReference>
<dbReference type="PROSITE" id="PS51511">
    <property type="entry name" value="FIP_RBD"/>
    <property type="match status" value="1"/>
</dbReference>
<protein>
    <submittedName>
        <fullName evidence="6">Rab11 family-interacting protein 5-like</fullName>
    </submittedName>
</protein>
<proteinExistence type="predicted"/>
<reference evidence="6" key="1">
    <citation type="submission" date="2025-08" db="UniProtKB">
        <authorList>
            <consortium name="RefSeq"/>
        </authorList>
    </citation>
    <scope>IDENTIFICATION</scope>
</reference>
<dbReference type="InterPro" id="IPR019018">
    <property type="entry name" value="Rab-bd_FIP-RBD"/>
</dbReference>
<feature type="region of interest" description="Disordered" evidence="3">
    <location>
        <begin position="1"/>
        <end position="36"/>
    </location>
</feature>
<dbReference type="KEGG" id="nss:113432396"/>
<dbReference type="GO" id="GO:0045055">
    <property type="term" value="P:regulated exocytosis"/>
    <property type="evidence" value="ECO:0007669"/>
    <property type="project" value="TreeGrafter"/>
</dbReference>
<dbReference type="Gene3D" id="1.20.5.2440">
    <property type="match status" value="1"/>
</dbReference>
<organism evidence="5 6">
    <name type="scientific">Notechis scutatus</name>
    <name type="common">mainland tiger snake</name>
    <dbReference type="NCBI Taxonomy" id="8663"/>
    <lineage>
        <taxon>Eukaryota</taxon>
        <taxon>Metazoa</taxon>
        <taxon>Chordata</taxon>
        <taxon>Craniata</taxon>
        <taxon>Vertebrata</taxon>
        <taxon>Euteleostomi</taxon>
        <taxon>Lepidosauria</taxon>
        <taxon>Squamata</taxon>
        <taxon>Bifurcata</taxon>
        <taxon>Unidentata</taxon>
        <taxon>Episquamata</taxon>
        <taxon>Toxicofera</taxon>
        <taxon>Serpentes</taxon>
        <taxon>Colubroidea</taxon>
        <taxon>Elapidae</taxon>
        <taxon>Hydrophiinae</taxon>
        <taxon>Notechis</taxon>
    </lineage>
</organism>
<dbReference type="GO" id="GO:0005769">
    <property type="term" value="C:early endosome"/>
    <property type="evidence" value="ECO:0007669"/>
    <property type="project" value="TreeGrafter"/>
</dbReference>
<keyword evidence="2" id="KW-0597">Phosphoprotein</keyword>
<dbReference type="PANTHER" id="PTHR15746">
    <property type="entry name" value="RAB11-RELATED"/>
    <property type="match status" value="1"/>
</dbReference>
<evidence type="ECO:0000313" key="5">
    <source>
        <dbReference type="Proteomes" id="UP000504612"/>
    </source>
</evidence>
<feature type="domain" description="FIP-RBD" evidence="4">
    <location>
        <begin position="57"/>
        <end position="119"/>
    </location>
</feature>
<keyword evidence="5" id="KW-1185">Reference proteome</keyword>
<sequence length="128" mass="14347">PHPVKPMRSTAAPESPRKEKAPEASSPSPIQTTGQEQLTLQSVLSGSFAASVMQLEETEPNQSPPTKYHHLTREELLQLLLRREAELGKKEEQVQELEGYIDRLLVRIMEQSPTLLQIPLEEVAKATQ</sequence>
<dbReference type="RefSeq" id="XP_026550333.1">
    <property type="nucleotide sequence ID" value="XM_026694548.1"/>
</dbReference>
<dbReference type="GO" id="GO:0005739">
    <property type="term" value="C:mitochondrion"/>
    <property type="evidence" value="ECO:0007669"/>
    <property type="project" value="TreeGrafter"/>
</dbReference>
<gene>
    <name evidence="6" type="primary">LOC113432396</name>
</gene>
<evidence type="ECO:0000256" key="1">
    <source>
        <dbReference type="ARBA" id="ARBA00022448"/>
    </source>
</evidence>
<dbReference type="InterPro" id="IPR037245">
    <property type="entry name" value="FIP-RBD_C_sf"/>
</dbReference>
<dbReference type="GO" id="GO:0030141">
    <property type="term" value="C:secretory granule"/>
    <property type="evidence" value="ECO:0007669"/>
    <property type="project" value="TreeGrafter"/>
</dbReference>
<dbReference type="PANTHER" id="PTHR15746:SF14">
    <property type="entry name" value="RAB11 FAMILY-INTERACTING PROTEIN 5"/>
    <property type="match status" value="1"/>
</dbReference>
<dbReference type="InterPro" id="IPR037789">
    <property type="entry name" value="FIP_classI"/>
</dbReference>
<dbReference type="GO" id="GO:0055037">
    <property type="term" value="C:recycling endosome"/>
    <property type="evidence" value="ECO:0007669"/>
    <property type="project" value="TreeGrafter"/>
</dbReference>
<feature type="compositionally biased region" description="Polar residues" evidence="3">
    <location>
        <begin position="25"/>
        <end position="36"/>
    </location>
</feature>
<dbReference type="AlphaFoldDB" id="A0A6J1WBM7"/>
<evidence type="ECO:0000256" key="3">
    <source>
        <dbReference type="SAM" id="MobiDB-lite"/>
    </source>
</evidence>
<dbReference type="SUPFAM" id="SSF144270">
    <property type="entry name" value="Eferin C-derminal domain-like"/>
    <property type="match status" value="1"/>
</dbReference>